<reference evidence="1" key="1">
    <citation type="submission" date="2023-04" db="EMBL/GenBank/DDBJ databases">
        <authorList>
            <person name="Vijverberg K."/>
            <person name="Xiong W."/>
            <person name="Schranz E."/>
        </authorList>
    </citation>
    <scope>NUCLEOTIDE SEQUENCE</scope>
</reference>
<sequence length="177" mass="20748">MKIQQSIDKNKGIHAQEMELAIQQLLIKVKKLNLVSLVGPSRPSYSTRIGAPKQSKITMFLLPYGTRYINNKLPTGVEPVQYMFIREPEHGIFYLYSQHHMCFQHTDDLPATHTEHLFHLRFEGLGHFEIERGYHGLISLELSKRLQELQIDEFRWTNFKILKEFDKLYDGSSDESK</sequence>
<evidence type="ECO:0000313" key="2">
    <source>
        <dbReference type="Proteomes" id="UP001177003"/>
    </source>
</evidence>
<protein>
    <submittedName>
        <fullName evidence="1">Uncharacterized protein</fullName>
    </submittedName>
</protein>
<dbReference type="Proteomes" id="UP001177003">
    <property type="component" value="Chromosome 7"/>
</dbReference>
<dbReference type="EMBL" id="OX465083">
    <property type="protein sequence ID" value="CAI9293938.1"/>
    <property type="molecule type" value="Genomic_DNA"/>
</dbReference>
<evidence type="ECO:0000313" key="1">
    <source>
        <dbReference type="EMBL" id="CAI9293938.1"/>
    </source>
</evidence>
<proteinExistence type="predicted"/>
<name>A0AA36EF09_LACSI</name>
<dbReference type="AlphaFoldDB" id="A0AA36EF09"/>
<keyword evidence="2" id="KW-1185">Reference proteome</keyword>
<organism evidence="1 2">
    <name type="scientific">Lactuca saligna</name>
    <name type="common">Willowleaf lettuce</name>
    <dbReference type="NCBI Taxonomy" id="75948"/>
    <lineage>
        <taxon>Eukaryota</taxon>
        <taxon>Viridiplantae</taxon>
        <taxon>Streptophyta</taxon>
        <taxon>Embryophyta</taxon>
        <taxon>Tracheophyta</taxon>
        <taxon>Spermatophyta</taxon>
        <taxon>Magnoliopsida</taxon>
        <taxon>eudicotyledons</taxon>
        <taxon>Gunneridae</taxon>
        <taxon>Pentapetalae</taxon>
        <taxon>asterids</taxon>
        <taxon>campanulids</taxon>
        <taxon>Asterales</taxon>
        <taxon>Asteraceae</taxon>
        <taxon>Cichorioideae</taxon>
        <taxon>Cichorieae</taxon>
        <taxon>Lactucinae</taxon>
        <taxon>Lactuca</taxon>
    </lineage>
</organism>
<gene>
    <name evidence="1" type="ORF">LSALG_LOCUS32938</name>
</gene>
<accession>A0AA36EF09</accession>